<keyword evidence="1" id="KW-1133">Transmembrane helix</keyword>
<dbReference type="OMA" id="ITCATMD"/>
<dbReference type="AlphaFoldDB" id="E2AW45"/>
<evidence type="ECO:0000256" key="1">
    <source>
        <dbReference type="SAM" id="Phobius"/>
    </source>
</evidence>
<name>E2AW45_CAMFO</name>
<evidence type="ECO:0000313" key="2">
    <source>
        <dbReference type="EMBL" id="EFN62344.1"/>
    </source>
</evidence>
<dbReference type="PANTHER" id="PTHR46953:SF1">
    <property type="entry name" value="G-PROTEIN COUPLED RECEPTOR MTH-LIKE 1-RELATED"/>
    <property type="match status" value="1"/>
</dbReference>
<dbReference type="EMBL" id="GL443217">
    <property type="protein sequence ID" value="EFN62344.1"/>
    <property type="molecule type" value="Genomic_DNA"/>
</dbReference>
<reference evidence="2 3" key="1">
    <citation type="journal article" date="2010" name="Science">
        <title>Genomic comparison of the ants Camponotus floridanus and Harpegnathos saltator.</title>
        <authorList>
            <person name="Bonasio R."/>
            <person name="Zhang G."/>
            <person name="Ye C."/>
            <person name="Mutti N.S."/>
            <person name="Fang X."/>
            <person name="Qin N."/>
            <person name="Donahue G."/>
            <person name="Yang P."/>
            <person name="Li Q."/>
            <person name="Li C."/>
            <person name="Zhang P."/>
            <person name="Huang Z."/>
            <person name="Berger S.L."/>
            <person name="Reinberg D."/>
            <person name="Wang J."/>
            <person name="Liebig J."/>
        </authorList>
    </citation>
    <scope>NUCLEOTIDE SEQUENCE [LARGE SCALE GENOMIC DNA]</scope>
    <source>
        <strain evidence="3">C129</strain>
    </source>
</reference>
<dbReference type="Proteomes" id="UP000000311">
    <property type="component" value="Unassembled WGS sequence"/>
</dbReference>
<feature type="transmembrane region" description="Helical" evidence="1">
    <location>
        <begin position="28"/>
        <end position="51"/>
    </location>
</feature>
<organism evidence="3">
    <name type="scientific">Camponotus floridanus</name>
    <name type="common">Florida carpenter ant</name>
    <dbReference type="NCBI Taxonomy" id="104421"/>
    <lineage>
        <taxon>Eukaryota</taxon>
        <taxon>Metazoa</taxon>
        <taxon>Ecdysozoa</taxon>
        <taxon>Arthropoda</taxon>
        <taxon>Hexapoda</taxon>
        <taxon>Insecta</taxon>
        <taxon>Pterygota</taxon>
        <taxon>Neoptera</taxon>
        <taxon>Endopterygota</taxon>
        <taxon>Hymenoptera</taxon>
        <taxon>Apocrita</taxon>
        <taxon>Aculeata</taxon>
        <taxon>Formicoidea</taxon>
        <taxon>Formicidae</taxon>
        <taxon>Formicinae</taxon>
        <taxon>Camponotus</taxon>
    </lineage>
</organism>
<dbReference type="OrthoDB" id="6082634at2759"/>
<keyword evidence="2" id="KW-0675">Receptor</keyword>
<protein>
    <submittedName>
        <fullName evidence="2">Probable G-protein coupled receptor Mth-like 1</fullName>
    </submittedName>
</protein>
<keyword evidence="1" id="KW-0812">Transmembrane</keyword>
<dbReference type="InterPro" id="IPR052808">
    <property type="entry name" value="GPCR_Mth-like"/>
</dbReference>
<dbReference type="InParanoid" id="E2AW45"/>
<evidence type="ECO:0000313" key="3">
    <source>
        <dbReference type="Proteomes" id="UP000000311"/>
    </source>
</evidence>
<accession>E2AW45</accession>
<keyword evidence="1" id="KW-0472">Membrane</keyword>
<dbReference type="Gene3D" id="1.20.1070.10">
    <property type="entry name" value="Rhodopsin 7-helix transmembrane proteins"/>
    <property type="match status" value="1"/>
</dbReference>
<feature type="transmembrane region" description="Helical" evidence="1">
    <location>
        <begin position="78"/>
        <end position="100"/>
    </location>
</feature>
<sequence length="137" mass="16783">MSFDIWWTFRDFRLLQRNKRVKQERKKLIYSIFAWGGTFIFTIICIIMDIVPNEPKNVIQPEFCVHSLWFYESAAFQLYFYGPHSVCIISSICLSIYTALKIMRYEKDTTRHLRDSESRFYNDNKRWFVHKHFYINI</sequence>
<dbReference type="PANTHER" id="PTHR46953">
    <property type="entry name" value="G-PROTEIN COUPLED RECEPTOR MTH-LIKE 1-RELATED"/>
    <property type="match status" value="1"/>
</dbReference>
<gene>
    <name evidence="2" type="ORF">EAG_08005</name>
</gene>
<keyword evidence="3" id="KW-1185">Reference proteome</keyword>
<proteinExistence type="predicted"/>